<dbReference type="InterPro" id="IPR013249">
    <property type="entry name" value="RNA_pol_sigma70_r4_t2"/>
</dbReference>
<dbReference type="GO" id="GO:0003677">
    <property type="term" value="F:DNA binding"/>
    <property type="evidence" value="ECO:0007669"/>
    <property type="project" value="InterPro"/>
</dbReference>
<dbReference type="CDD" id="cd06171">
    <property type="entry name" value="Sigma70_r4"/>
    <property type="match status" value="1"/>
</dbReference>
<dbReference type="InterPro" id="IPR013324">
    <property type="entry name" value="RNA_pol_sigma_r3/r4-like"/>
</dbReference>
<feature type="domain" description="PAS" evidence="5">
    <location>
        <begin position="128"/>
        <end position="199"/>
    </location>
</feature>
<evidence type="ECO:0000256" key="4">
    <source>
        <dbReference type="ARBA" id="ARBA00023163"/>
    </source>
</evidence>
<dbReference type="AlphaFoldDB" id="A0A370MZB8"/>
<keyword evidence="4" id="KW-0804">Transcription</keyword>
<dbReference type="OrthoDB" id="9780326at2"/>
<dbReference type="InterPro" id="IPR036388">
    <property type="entry name" value="WH-like_DNA-bd_sf"/>
</dbReference>
<comment type="caution">
    <text evidence="6">The sequence shown here is derived from an EMBL/GenBank/DDBJ whole genome shotgun (WGS) entry which is preliminary data.</text>
</comment>
<dbReference type="NCBIfam" id="TIGR00229">
    <property type="entry name" value="sensory_box"/>
    <property type="match status" value="1"/>
</dbReference>
<evidence type="ECO:0000256" key="2">
    <source>
        <dbReference type="ARBA" id="ARBA00023015"/>
    </source>
</evidence>
<gene>
    <name evidence="6" type="ORF">DLM46_32215</name>
</gene>
<organism evidence="6 7">
    <name type="scientific">Paraburkholderia lacunae</name>
    <dbReference type="NCBI Taxonomy" id="2211104"/>
    <lineage>
        <taxon>Bacteria</taxon>
        <taxon>Pseudomonadati</taxon>
        <taxon>Pseudomonadota</taxon>
        <taxon>Betaproteobacteria</taxon>
        <taxon>Burkholderiales</taxon>
        <taxon>Burkholderiaceae</taxon>
        <taxon>Paraburkholderia</taxon>
    </lineage>
</organism>
<evidence type="ECO:0000256" key="3">
    <source>
        <dbReference type="ARBA" id="ARBA00023082"/>
    </source>
</evidence>
<dbReference type="PANTHER" id="PTHR43133:SF32">
    <property type="entry name" value="BLR3042 PROTEIN"/>
    <property type="match status" value="1"/>
</dbReference>
<evidence type="ECO:0000259" key="5">
    <source>
        <dbReference type="PROSITE" id="PS50112"/>
    </source>
</evidence>
<dbReference type="RefSeq" id="WP_115107667.1">
    <property type="nucleotide sequence ID" value="NZ_QHKS01000031.1"/>
</dbReference>
<dbReference type="PANTHER" id="PTHR43133">
    <property type="entry name" value="RNA POLYMERASE ECF-TYPE SIGMA FACTO"/>
    <property type="match status" value="1"/>
</dbReference>
<dbReference type="GO" id="GO:0016987">
    <property type="term" value="F:sigma factor activity"/>
    <property type="evidence" value="ECO:0007669"/>
    <property type="project" value="UniProtKB-KW"/>
</dbReference>
<dbReference type="Gene3D" id="3.30.450.20">
    <property type="entry name" value="PAS domain"/>
    <property type="match status" value="1"/>
</dbReference>
<name>A0A370MZB8_9BURK</name>
<dbReference type="InterPro" id="IPR013656">
    <property type="entry name" value="PAS_4"/>
</dbReference>
<keyword evidence="7" id="KW-1185">Reference proteome</keyword>
<protein>
    <recommendedName>
        <fullName evidence="5">PAS domain-containing protein</fullName>
    </recommendedName>
</protein>
<evidence type="ECO:0000313" key="7">
    <source>
        <dbReference type="Proteomes" id="UP000254875"/>
    </source>
</evidence>
<reference evidence="7" key="1">
    <citation type="submission" date="2018-05" db="EMBL/GenBank/DDBJ databases">
        <authorList>
            <person name="Feng T."/>
        </authorList>
    </citation>
    <scope>NUCLEOTIDE SEQUENCE [LARGE SCALE GENOMIC DNA]</scope>
    <source>
        <strain evidence="7">S27</strain>
    </source>
</reference>
<dbReference type="CDD" id="cd00130">
    <property type="entry name" value="PAS"/>
    <property type="match status" value="1"/>
</dbReference>
<dbReference type="InterPro" id="IPR014284">
    <property type="entry name" value="RNA_pol_sigma-70_dom"/>
</dbReference>
<dbReference type="InterPro" id="IPR013325">
    <property type="entry name" value="RNA_pol_sigma_r2"/>
</dbReference>
<dbReference type="NCBIfam" id="TIGR02937">
    <property type="entry name" value="sigma70-ECF"/>
    <property type="match status" value="1"/>
</dbReference>
<accession>A0A370MZB8</accession>
<dbReference type="SUPFAM" id="SSF88946">
    <property type="entry name" value="Sigma2 domain of RNA polymerase sigma factors"/>
    <property type="match status" value="1"/>
</dbReference>
<evidence type="ECO:0000256" key="1">
    <source>
        <dbReference type="ARBA" id="ARBA00010641"/>
    </source>
</evidence>
<dbReference type="InterPro" id="IPR039425">
    <property type="entry name" value="RNA_pol_sigma-70-like"/>
</dbReference>
<sequence>MVAHLVDETRIFWSSSSDRPTPAAIRRHGAQALRLAHLIEDPLPAVVFIDCADTDASVEIEKLRIENGDEHYLIPVLRELSAGQVVSLIARGAHDAVNDEDLLNPDAIIERARAQTRLLAYARDGVTDFSTLQNHTDGMVSPVFFKDANGLYTGCNPVFERFLGIDRGGILGKTVYDVAPSDLALTYHKADLDLAADGGVQTYAAGVRNGAGIVRMVRFYKGVVYGEDGRITGIVGAMHDIGDLRGHETARQEIDEVTSHVSANLVAREGFAAVDHDRPLLERVAAGDASALARLYRLYHRRLARFLTRLTWKSEVIDEIINDTFMVVWKRAGDFRGEASVSTWIIGIAYRSALRALRDQRRSEFEPLDIDHADTMAQYWHDHELSDLLSKALDLLPVEQRLVMALAYVLGHSVGEIAEITGCPVTTVKARMHRARCKLRETMDMLGKVKCV</sequence>
<comment type="similarity">
    <text evidence="1">Belongs to the sigma-70 factor family. ECF subfamily.</text>
</comment>
<keyword evidence="3" id="KW-0731">Sigma factor</keyword>
<dbReference type="GO" id="GO:0006352">
    <property type="term" value="P:DNA-templated transcription initiation"/>
    <property type="evidence" value="ECO:0007669"/>
    <property type="project" value="InterPro"/>
</dbReference>
<dbReference type="Pfam" id="PF08281">
    <property type="entry name" value="Sigma70_r4_2"/>
    <property type="match status" value="1"/>
</dbReference>
<dbReference type="Pfam" id="PF04542">
    <property type="entry name" value="Sigma70_r2"/>
    <property type="match status" value="1"/>
</dbReference>
<evidence type="ECO:0000313" key="6">
    <source>
        <dbReference type="EMBL" id="RDJ98666.1"/>
    </source>
</evidence>
<dbReference type="Proteomes" id="UP000254875">
    <property type="component" value="Unassembled WGS sequence"/>
</dbReference>
<dbReference type="SUPFAM" id="SSF88659">
    <property type="entry name" value="Sigma3 and sigma4 domains of RNA polymerase sigma factors"/>
    <property type="match status" value="1"/>
</dbReference>
<dbReference type="EMBL" id="QHKS01000031">
    <property type="protein sequence ID" value="RDJ98666.1"/>
    <property type="molecule type" value="Genomic_DNA"/>
</dbReference>
<dbReference type="InterPro" id="IPR007627">
    <property type="entry name" value="RNA_pol_sigma70_r2"/>
</dbReference>
<dbReference type="InterPro" id="IPR000014">
    <property type="entry name" value="PAS"/>
</dbReference>
<proteinExistence type="inferred from homology"/>
<dbReference type="SMART" id="SM00091">
    <property type="entry name" value="PAS"/>
    <property type="match status" value="1"/>
</dbReference>
<dbReference type="Pfam" id="PF08448">
    <property type="entry name" value="PAS_4"/>
    <property type="match status" value="1"/>
</dbReference>
<dbReference type="Gene3D" id="1.10.10.10">
    <property type="entry name" value="Winged helix-like DNA-binding domain superfamily/Winged helix DNA-binding domain"/>
    <property type="match status" value="1"/>
</dbReference>
<dbReference type="Gene3D" id="1.10.1740.10">
    <property type="match status" value="1"/>
</dbReference>
<dbReference type="InterPro" id="IPR035965">
    <property type="entry name" value="PAS-like_dom_sf"/>
</dbReference>
<dbReference type="PROSITE" id="PS50112">
    <property type="entry name" value="PAS"/>
    <property type="match status" value="1"/>
</dbReference>
<dbReference type="SUPFAM" id="SSF55785">
    <property type="entry name" value="PYP-like sensor domain (PAS domain)"/>
    <property type="match status" value="1"/>
</dbReference>
<keyword evidence="2" id="KW-0805">Transcription regulation</keyword>